<accession>T1IRP5</accession>
<dbReference type="AlphaFoldDB" id="T1IRP5"/>
<evidence type="ECO:0000256" key="1">
    <source>
        <dbReference type="SAM" id="MobiDB-lite"/>
    </source>
</evidence>
<feature type="region of interest" description="Disordered" evidence="1">
    <location>
        <begin position="164"/>
        <end position="196"/>
    </location>
</feature>
<name>T1IRP5_STRMM</name>
<keyword evidence="2" id="KW-0732">Signal</keyword>
<organism evidence="3 4">
    <name type="scientific">Strigamia maritima</name>
    <name type="common">European centipede</name>
    <name type="synonym">Geophilus maritimus</name>
    <dbReference type="NCBI Taxonomy" id="126957"/>
    <lineage>
        <taxon>Eukaryota</taxon>
        <taxon>Metazoa</taxon>
        <taxon>Ecdysozoa</taxon>
        <taxon>Arthropoda</taxon>
        <taxon>Myriapoda</taxon>
        <taxon>Chilopoda</taxon>
        <taxon>Pleurostigmophora</taxon>
        <taxon>Geophilomorpha</taxon>
        <taxon>Linotaeniidae</taxon>
        <taxon>Strigamia</taxon>
    </lineage>
</organism>
<dbReference type="HOGENOM" id="CLU_1032803_0_0_1"/>
<evidence type="ECO:0000313" key="3">
    <source>
        <dbReference type="EnsemblMetazoa" id="SMAR003744-PA"/>
    </source>
</evidence>
<feature type="compositionally biased region" description="Acidic residues" evidence="1">
    <location>
        <begin position="253"/>
        <end position="270"/>
    </location>
</feature>
<proteinExistence type="predicted"/>
<feature type="compositionally biased region" description="Basic and acidic residues" evidence="1">
    <location>
        <begin position="241"/>
        <end position="252"/>
    </location>
</feature>
<feature type="compositionally biased region" description="Basic and acidic residues" evidence="1">
    <location>
        <begin position="211"/>
        <end position="227"/>
    </location>
</feature>
<feature type="region of interest" description="Disordered" evidence="1">
    <location>
        <begin position="211"/>
        <end position="270"/>
    </location>
</feature>
<feature type="chain" id="PRO_5004579458" evidence="2">
    <location>
        <begin position="20"/>
        <end position="270"/>
    </location>
</feature>
<protein>
    <submittedName>
        <fullName evidence="3">Uncharacterized protein</fullName>
    </submittedName>
</protein>
<sequence length="270" mass="30874">MAIMQLNIIALIYLIIVGGETGIVKIQDPETLTTKDALSNHTTAIIETVLQNIHRMKNFEERDRLERLVTRFKMLVQELELNAVPLPDGATDLTQNEETLDANRFSSEEKWRNEDLFSERKINEVSTKDHYTNKLTNLHLKSNSKKMDPETAAFKQLNNKNMTTTAKPSLASPILPNQHPTETTNINSSTEEEEVEDDADDKLVQELHHRISNEKPSKPLEYIEERLATTSSPQDELITVAERHSAENKDNLMDDDFDSTEDDDLEMNDQ</sequence>
<reference evidence="4" key="1">
    <citation type="submission" date="2011-05" db="EMBL/GenBank/DDBJ databases">
        <authorList>
            <person name="Richards S.R."/>
            <person name="Qu J."/>
            <person name="Jiang H."/>
            <person name="Jhangiani S.N."/>
            <person name="Agravi P."/>
            <person name="Goodspeed R."/>
            <person name="Gross S."/>
            <person name="Mandapat C."/>
            <person name="Jackson L."/>
            <person name="Mathew T."/>
            <person name="Pu L."/>
            <person name="Thornton R."/>
            <person name="Saada N."/>
            <person name="Wilczek-Boney K.B."/>
            <person name="Lee S."/>
            <person name="Kovar C."/>
            <person name="Wu Y."/>
            <person name="Scherer S.E."/>
            <person name="Worley K.C."/>
            <person name="Muzny D.M."/>
            <person name="Gibbs R."/>
        </authorList>
    </citation>
    <scope>NUCLEOTIDE SEQUENCE</scope>
    <source>
        <strain evidence="4">Brora</strain>
    </source>
</reference>
<dbReference type="EnsemblMetazoa" id="SMAR003744-RA">
    <property type="protein sequence ID" value="SMAR003744-PA"/>
    <property type="gene ID" value="SMAR003744"/>
</dbReference>
<feature type="signal peptide" evidence="2">
    <location>
        <begin position="1"/>
        <end position="19"/>
    </location>
</feature>
<dbReference type="EMBL" id="JH431375">
    <property type="status" value="NOT_ANNOTATED_CDS"/>
    <property type="molecule type" value="Genomic_DNA"/>
</dbReference>
<reference evidence="3" key="2">
    <citation type="submission" date="2015-02" db="UniProtKB">
        <authorList>
            <consortium name="EnsemblMetazoa"/>
        </authorList>
    </citation>
    <scope>IDENTIFICATION</scope>
</reference>
<evidence type="ECO:0000256" key="2">
    <source>
        <dbReference type="SAM" id="SignalP"/>
    </source>
</evidence>
<evidence type="ECO:0000313" key="4">
    <source>
        <dbReference type="Proteomes" id="UP000014500"/>
    </source>
</evidence>
<dbReference type="Proteomes" id="UP000014500">
    <property type="component" value="Unassembled WGS sequence"/>
</dbReference>
<keyword evidence="4" id="KW-1185">Reference proteome</keyword>